<organism evidence="8 9">
    <name type="scientific">Aporhodopirellula rubra</name>
    <dbReference type="NCBI Taxonomy" id="980271"/>
    <lineage>
        <taxon>Bacteria</taxon>
        <taxon>Pseudomonadati</taxon>
        <taxon>Planctomycetota</taxon>
        <taxon>Planctomycetia</taxon>
        <taxon>Pirellulales</taxon>
        <taxon>Pirellulaceae</taxon>
        <taxon>Aporhodopirellula</taxon>
    </lineage>
</organism>
<dbReference type="GO" id="GO:0005524">
    <property type="term" value="F:ATP binding"/>
    <property type="evidence" value="ECO:0007669"/>
    <property type="project" value="UniProtKB-KW"/>
</dbReference>
<evidence type="ECO:0000256" key="2">
    <source>
        <dbReference type="ARBA" id="ARBA00022741"/>
    </source>
</evidence>
<proteinExistence type="predicted"/>
<reference evidence="8 9" key="1">
    <citation type="submission" date="2020-08" db="EMBL/GenBank/DDBJ databases">
        <title>Genomic Encyclopedia of Type Strains, Phase III (KMG-III): the genomes of soil and plant-associated and newly described type strains.</title>
        <authorList>
            <person name="Whitman W."/>
        </authorList>
    </citation>
    <scope>NUCLEOTIDE SEQUENCE [LARGE SCALE GENOMIC DNA]</scope>
    <source>
        <strain evidence="8 9">CECT 8075</strain>
    </source>
</reference>
<keyword evidence="2" id="KW-0547">Nucleotide-binding</keyword>
<dbReference type="Gene3D" id="1.10.510.10">
    <property type="entry name" value="Transferase(Phosphotransferase) domain 1"/>
    <property type="match status" value="1"/>
</dbReference>
<feature type="domain" description="Protein kinase" evidence="7">
    <location>
        <begin position="148"/>
        <end position="447"/>
    </location>
</feature>
<dbReference type="PROSITE" id="PS00108">
    <property type="entry name" value="PROTEIN_KINASE_ST"/>
    <property type="match status" value="1"/>
</dbReference>
<keyword evidence="6" id="KW-0812">Transmembrane</keyword>
<accession>A0A7W5E4G5</accession>
<dbReference type="InterPro" id="IPR011009">
    <property type="entry name" value="Kinase-like_dom_sf"/>
</dbReference>
<feature type="compositionally biased region" description="Polar residues" evidence="5">
    <location>
        <begin position="128"/>
        <end position="142"/>
    </location>
</feature>
<keyword evidence="4" id="KW-0067">ATP-binding</keyword>
<keyword evidence="9" id="KW-1185">Reference proteome</keyword>
<dbReference type="SMART" id="SM00028">
    <property type="entry name" value="TPR"/>
    <property type="match status" value="4"/>
</dbReference>
<dbReference type="GO" id="GO:0004674">
    <property type="term" value="F:protein serine/threonine kinase activity"/>
    <property type="evidence" value="ECO:0007669"/>
    <property type="project" value="UniProtKB-KW"/>
</dbReference>
<sequence length="1364" mass="152904">MIRPIDLELLFTAFAFRHAKIDNEQLGRAVARMESHGSIADTMVQTGMIDEAKRQQIDAAVKDHLRQHHDDSSASLAAIDPLPFPLSLFDHLLETHAATPDALLTYQTVVPEVGHNVVANPNAKQRVASPNSSMRPTLTNTPGIPARYRSKRFHARGGLGEIYVATDMEVHRDIALKEIQNHYADNMASRQMFIVEGSITGSLEHPGVVPVYGMGQYEDGRPFYAMRFIRGKSLKTAIKTLHSGEPLFPNGRDPSLALRQLLNRFLDVCNTIHYAHSRGVIHRDIKPDNIMLGPYGETLVVDWGLAAIFQHDSSRDADNLHDQLSEQTPRFESIRLTKDSEGKIWGTPPYMSPEQANGRQSEMGPSSDVFSLGATLYTILTGTIMYPGTSTGRVLEKAKHRDAVAPTQINPSIPVALAAIVEKATAKLPSDRYQTAKQFADDLDAWLADEPVTAYRERWHERLRRWMRQHRTLVTSGIAALLMGIIALSVIAALLSTKNAEVAAQRDTAERNLIAARKAVRESFVQISEDERLKAEGLEQLRMKLLKSPEPYFVEFLSQNPDDPRLRLEQAQWRSLLAAIIHNTQSPTDAIKQYETVEKNLHDLGEEFESPDLALNNKNEFESLRANTHLQLATLYDITAEFDQSMNHARQAIAYADSVATADMASISIAASTQLAKSQFTTGHTDAAITTLDEAISRRSSAAKRFSENWRLRLNHSLAERAECRAAEGDVLGAIDDWKTALSQSDEIEITRENEITVLEFRARVLVSMARETGNARLRNPSLEYAEQAQKIAQQLVNRHPDNLSYAELKIDVENTMATTLAIAGPNPDPNAVRNGLTKGIELYGQLVNAHPSVVMYRYRLLKSRLNLVFADLSQGKAPDEIIQDATGVLSPVEQLAHEYPQIPDIQVLFAKTLINTAMLSMWFEDESAVSEIKRRFDVAEETLDQLDSLPNRVAYTEVRSSLYSVLGRLDQSNERWADAAGKEAHRQQMMEQFPDTYWNVPFPNERKADSLDTEAQYRFGAGQVDAGFARLDNAIAVRETLVRDFPNEPVLRKNLATSLRDYGDWLKEFDLENAEENSNAYTRKSLDVIKEVPLNELDNAQLLSIVGDLVQLATISSSDGELETAADQCKRARQAAIELHRREPTSQNLAYQLLVENLLIGYLLDLDQDVDDLVNSLHQTVTAMLNEYDHSDDVRDTAMLAYRQTAAHFHSKKNYEQARYFLSEAYKISERSPQRNTIAINLSDAEIRLGSFLAGTERSAPLLGADELEPLSYYNLAVNFALAIRALQNDAHLSEPVRHSLSTWYQTNAIKGLEKAADAGLFDDPAWRSTFDADADLESIRETDDYREFTKARFPQEPNRTDP</sequence>
<evidence type="ECO:0000256" key="6">
    <source>
        <dbReference type="SAM" id="Phobius"/>
    </source>
</evidence>
<evidence type="ECO:0000256" key="5">
    <source>
        <dbReference type="SAM" id="MobiDB-lite"/>
    </source>
</evidence>
<dbReference type="EMBL" id="JACHXU010000029">
    <property type="protein sequence ID" value="MBB3209928.1"/>
    <property type="molecule type" value="Genomic_DNA"/>
</dbReference>
<dbReference type="InterPro" id="IPR019734">
    <property type="entry name" value="TPR_rpt"/>
</dbReference>
<dbReference type="Proteomes" id="UP000536179">
    <property type="component" value="Unassembled WGS sequence"/>
</dbReference>
<feature type="transmembrane region" description="Helical" evidence="6">
    <location>
        <begin position="369"/>
        <end position="389"/>
    </location>
</feature>
<dbReference type="PANTHER" id="PTHR43289:SF6">
    <property type="entry name" value="SERINE_THREONINE-PROTEIN KINASE NEKL-3"/>
    <property type="match status" value="1"/>
</dbReference>
<dbReference type="RefSeq" id="WP_184308916.1">
    <property type="nucleotide sequence ID" value="NZ_JACHXU010000029.1"/>
</dbReference>
<feature type="transmembrane region" description="Helical" evidence="6">
    <location>
        <begin position="472"/>
        <end position="495"/>
    </location>
</feature>
<evidence type="ECO:0000256" key="3">
    <source>
        <dbReference type="ARBA" id="ARBA00022777"/>
    </source>
</evidence>
<evidence type="ECO:0000256" key="1">
    <source>
        <dbReference type="ARBA" id="ARBA00022679"/>
    </source>
</evidence>
<dbReference type="SUPFAM" id="SSF56112">
    <property type="entry name" value="Protein kinase-like (PK-like)"/>
    <property type="match status" value="1"/>
</dbReference>
<dbReference type="InterPro" id="IPR000719">
    <property type="entry name" value="Prot_kinase_dom"/>
</dbReference>
<dbReference type="CDD" id="cd14014">
    <property type="entry name" value="STKc_PknB_like"/>
    <property type="match status" value="1"/>
</dbReference>
<dbReference type="PANTHER" id="PTHR43289">
    <property type="entry name" value="MITOGEN-ACTIVATED PROTEIN KINASE KINASE KINASE 20-RELATED"/>
    <property type="match status" value="1"/>
</dbReference>
<feature type="compositionally biased region" description="Polar residues" evidence="5">
    <location>
        <begin position="354"/>
        <end position="364"/>
    </location>
</feature>
<keyword evidence="6" id="KW-0472">Membrane</keyword>
<dbReference type="SMART" id="SM00220">
    <property type="entry name" value="S_TKc"/>
    <property type="match status" value="1"/>
</dbReference>
<evidence type="ECO:0000313" key="9">
    <source>
        <dbReference type="Proteomes" id="UP000536179"/>
    </source>
</evidence>
<dbReference type="Gene3D" id="1.25.40.10">
    <property type="entry name" value="Tetratricopeptide repeat domain"/>
    <property type="match status" value="1"/>
</dbReference>
<name>A0A7W5E4G5_9BACT</name>
<keyword evidence="6" id="KW-1133">Transmembrane helix</keyword>
<evidence type="ECO:0000313" key="8">
    <source>
        <dbReference type="EMBL" id="MBB3209928.1"/>
    </source>
</evidence>
<feature type="region of interest" description="Disordered" evidence="5">
    <location>
        <begin position="125"/>
        <end position="145"/>
    </location>
</feature>
<dbReference type="InterPro" id="IPR008271">
    <property type="entry name" value="Ser/Thr_kinase_AS"/>
</dbReference>
<gene>
    <name evidence="8" type="ORF">FHS27_005773</name>
</gene>
<dbReference type="Pfam" id="PF00069">
    <property type="entry name" value="Pkinase"/>
    <property type="match status" value="1"/>
</dbReference>
<dbReference type="SUPFAM" id="SSF48452">
    <property type="entry name" value="TPR-like"/>
    <property type="match status" value="1"/>
</dbReference>
<dbReference type="InterPro" id="IPR011990">
    <property type="entry name" value="TPR-like_helical_dom_sf"/>
</dbReference>
<dbReference type="Gene3D" id="3.30.200.20">
    <property type="entry name" value="Phosphorylase Kinase, domain 1"/>
    <property type="match status" value="1"/>
</dbReference>
<keyword evidence="8" id="KW-0723">Serine/threonine-protein kinase</keyword>
<evidence type="ECO:0000259" key="7">
    <source>
        <dbReference type="PROSITE" id="PS50011"/>
    </source>
</evidence>
<feature type="region of interest" description="Disordered" evidence="5">
    <location>
        <begin position="344"/>
        <end position="365"/>
    </location>
</feature>
<protein>
    <submittedName>
        <fullName evidence="8">Serine/threonine protein kinase</fullName>
    </submittedName>
</protein>
<dbReference type="PROSITE" id="PS50011">
    <property type="entry name" value="PROTEIN_KINASE_DOM"/>
    <property type="match status" value="1"/>
</dbReference>
<keyword evidence="3 8" id="KW-0418">Kinase</keyword>
<comment type="caution">
    <text evidence="8">The sequence shown here is derived from an EMBL/GenBank/DDBJ whole genome shotgun (WGS) entry which is preliminary data.</text>
</comment>
<evidence type="ECO:0000256" key="4">
    <source>
        <dbReference type="ARBA" id="ARBA00022840"/>
    </source>
</evidence>
<keyword evidence="1" id="KW-0808">Transferase</keyword>